<evidence type="ECO:0000313" key="6">
    <source>
        <dbReference type="Proteomes" id="UP000243519"/>
    </source>
</evidence>
<feature type="region of interest" description="Disordered" evidence="4">
    <location>
        <begin position="831"/>
        <end position="855"/>
    </location>
</feature>
<evidence type="ECO:0000256" key="4">
    <source>
        <dbReference type="SAM" id="MobiDB-lite"/>
    </source>
</evidence>
<dbReference type="EMBL" id="LHPN01000001">
    <property type="protein sequence ID" value="OAL75513.1"/>
    <property type="molecule type" value="Genomic_DNA"/>
</dbReference>
<dbReference type="PANTHER" id="PTHR24198:SF165">
    <property type="entry name" value="ANKYRIN REPEAT-CONTAINING PROTEIN-RELATED"/>
    <property type="match status" value="1"/>
</dbReference>
<protein>
    <submittedName>
        <fullName evidence="5">Uncharacterized protein</fullName>
    </submittedName>
</protein>
<evidence type="ECO:0000256" key="2">
    <source>
        <dbReference type="ARBA" id="ARBA00023043"/>
    </source>
</evidence>
<evidence type="ECO:0000256" key="1">
    <source>
        <dbReference type="ARBA" id="ARBA00022737"/>
    </source>
</evidence>
<dbReference type="SMART" id="SM00248">
    <property type="entry name" value="ANK"/>
    <property type="match status" value="9"/>
</dbReference>
<evidence type="ECO:0000313" key="5">
    <source>
        <dbReference type="EMBL" id="OAL75513.1"/>
    </source>
</evidence>
<dbReference type="Gene3D" id="1.25.40.20">
    <property type="entry name" value="Ankyrin repeat-containing domain"/>
    <property type="match status" value="2"/>
</dbReference>
<accession>A0A178FUY5</accession>
<sequence>MARFKDLPEEIILSILEYTWEAWREEVENHAHLESYMGSPHLSFQSNLLPVSMHVVGILFELIIHLFYFLEEQFERLMVYWVAKQVRHPRVDDNEKEEWLESMLPRPATQFFLEMIGKEMSMTRLEWESQESVRCPELVGSINQVTEYLLCETQQQSDHERTALKSKYQYTLCALAAIKLYSGNQDPFFEDFFEDYAEADSKTPERVTMDICSVAGMVAIFEDDATLLTRVLNRGPFCVNTAHEFFGNPILVAAQKGSLECMEILLKQPRRRFVTDGAGLNALHIAAIAGDVSMIKLLLENIDGTLYQERQRGLPLTLAAEKGHETAVDVLLHGLDPRPIAEDVDEAIAAAAGAGREGIVRYLWNYSSLPANARTVRDIARLDLNDEEAVNSADRAADNGDVDEVDANEADADDNEADDNEAGANEMGAGDNDDLDLWFSEPGKDAPITSCGVDDMFGMSLEMDMLLAAAIKDHENIVSLIIDSDVIRPRIQRGVAAACFQAALQHDCTKVAKMLLNRFEGLANEKYGMSATEPLAFAAACTATNVMKLLLERDDIDVNSRDTSRATAICYAMRPPMETVDRVTDEFEALRLLVAQDEVDVNCADSFGDNALMGAAIAGDRRMVDLLMSREELDINASNRFGETALSRAVVLGNIDVIKILLARNDLKADEPNKLGLTPFLITAVTGRVDIMEQFTSRTDVDIEAKDPKGRTALWLAAHRGNADAVTYLIRHSANINVDLNVRDDEGVSPLEVAEGKPSAKYKGTVLALTGKCETNETAERPSYVDDDPASFLFPFDCCVACELIHPKAHGIYFGQFPGFSDPSCNGLDLNEEDLSYPNDDNRSFSDFSVSDYSPSDDGKIRYYHPQCYN</sequence>
<proteinExistence type="predicted"/>
<comment type="caution">
    <text evidence="5">The sequence shown here is derived from an EMBL/GenBank/DDBJ whole genome shotgun (WGS) entry which is preliminary data.</text>
</comment>
<dbReference type="InterPro" id="IPR002110">
    <property type="entry name" value="Ankyrin_rpt"/>
</dbReference>
<dbReference type="Proteomes" id="UP000243519">
    <property type="component" value="Unassembled WGS sequence"/>
</dbReference>
<feature type="repeat" description="ANK" evidence="3">
    <location>
        <begin position="278"/>
        <end position="301"/>
    </location>
</feature>
<feature type="compositionally biased region" description="Acidic residues" evidence="4">
    <location>
        <begin position="409"/>
        <end position="421"/>
    </location>
</feature>
<dbReference type="Pfam" id="PF12796">
    <property type="entry name" value="Ank_2"/>
    <property type="match status" value="3"/>
</dbReference>
<dbReference type="PROSITE" id="PS50088">
    <property type="entry name" value="ANK_REPEAT"/>
    <property type="match status" value="2"/>
</dbReference>
<keyword evidence="2 3" id="KW-0040">ANK repeat</keyword>
<feature type="repeat" description="ANK" evidence="3">
    <location>
        <begin position="709"/>
        <end position="741"/>
    </location>
</feature>
<organism evidence="5 6">
    <name type="scientific">Trichophyton violaceum</name>
    <dbReference type="NCBI Taxonomy" id="34388"/>
    <lineage>
        <taxon>Eukaryota</taxon>
        <taxon>Fungi</taxon>
        <taxon>Dikarya</taxon>
        <taxon>Ascomycota</taxon>
        <taxon>Pezizomycotina</taxon>
        <taxon>Eurotiomycetes</taxon>
        <taxon>Eurotiomycetidae</taxon>
        <taxon>Onygenales</taxon>
        <taxon>Arthrodermataceae</taxon>
        <taxon>Trichophyton</taxon>
    </lineage>
</organism>
<dbReference type="AlphaFoldDB" id="A0A178FUY5"/>
<dbReference type="PANTHER" id="PTHR24198">
    <property type="entry name" value="ANKYRIN REPEAT AND PROTEIN KINASE DOMAIN-CONTAINING PROTEIN"/>
    <property type="match status" value="1"/>
</dbReference>
<dbReference type="SUPFAM" id="SSF48403">
    <property type="entry name" value="Ankyrin repeat"/>
    <property type="match status" value="2"/>
</dbReference>
<keyword evidence="1" id="KW-0677">Repeat</keyword>
<evidence type="ECO:0000256" key="3">
    <source>
        <dbReference type="PROSITE-ProRule" id="PRU00023"/>
    </source>
</evidence>
<keyword evidence="6" id="KW-1185">Reference proteome</keyword>
<feature type="compositionally biased region" description="Polar residues" evidence="4">
    <location>
        <begin position="845"/>
        <end position="854"/>
    </location>
</feature>
<dbReference type="InterPro" id="IPR036770">
    <property type="entry name" value="Ankyrin_rpt-contain_sf"/>
</dbReference>
<name>A0A178FUY5_TRIVO</name>
<gene>
    <name evidence="5" type="ORF">A7D00_1112</name>
</gene>
<dbReference type="PROSITE" id="PS50297">
    <property type="entry name" value="ANK_REP_REGION"/>
    <property type="match status" value="2"/>
</dbReference>
<feature type="region of interest" description="Disordered" evidence="4">
    <location>
        <begin position="409"/>
        <end position="431"/>
    </location>
</feature>
<reference evidence="5 6" key="1">
    <citation type="submission" date="2016-05" db="EMBL/GenBank/DDBJ databases">
        <title>Genome sequencing of Trichophyton violaceum CMCC(F)T3l isolated from hair.</title>
        <authorList>
            <person name="Zhan P."/>
            <person name="Tao Y."/>
            <person name="Liu W."/>
        </authorList>
    </citation>
    <scope>NUCLEOTIDE SEQUENCE [LARGE SCALE GENOMIC DNA]</scope>
    <source>
        <strain evidence="6">CMCC(F)T3l</strain>
    </source>
</reference>
<dbReference type="OrthoDB" id="20872at2759"/>